<protein>
    <submittedName>
        <fullName evidence="2">Uncharacterized protein</fullName>
    </submittedName>
</protein>
<dbReference type="AlphaFoldDB" id="A0A3N4G9J9"/>
<sequence>MVACGRRFGGPLTMLGVGTGVAALIGSGSIAFAYLCMRQGDGLFPVQNQTHRADGIRATGVSRGNRSVS</sequence>
<comment type="caution">
    <text evidence="2">The sequence shown here is derived from an EMBL/GenBank/DDBJ whole genome shotgun (WGS) entry which is preliminary data.</text>
</comment>
<name>A0A3N4G9J9_9ACTN</name>
<accession>A0A3N4G9J9</accession>
<organism evidence="2 3">
    <name type="scientific">Gordonia oryzae</name>
    <dbReference type="NCBI Taxonomy" id="2487349"/>
    <lineage>
        <taxon>Bacteria</taxon>
        <taxon>Bacillati</taxon>
        <taxon>Actinomycetota</taxon>
        <taxon>Actinomycetes</taxon>
        <taxon>Mycobacteriales</taxon>
        <taxon>Gordoniaceae</taxon>
        <taxon>Gordonia</taxon>
    </lineage>
</organism>
<evidence type="ECO:0000256" key="1">
    <source>
        <dbReference type="SAM" id="Phobius"/>
    </source>
</evidence>
<keyword evidence="1" id="KW-1133">Transmembrane helix</keyword>
<dbReference type="Proteomes" id="UP000267536">
    <property type="component" value="Unassembled WGS sequence"/>
</dbReference>
<dbReference type="EMBL" id="RKMH01000009">
    <property type="protein sequence ID" value="RPA59422.1"/>
    <property type="molecule type" value="Genomic_DNA"/>
</dbReference>
<gene>
    <name evidence="2" type="ORF">EF294_13065</name>
</gene>
<keyword evidence="1" id="KW-0472">Membrane</keyword>
<reference evidence="2 3" key="1">
    <citation type="submission" date="2018-11" db="EMBL/GenBank/DDBJ databases">
        <title>Draft genome sequence of Gordonia sp. RS15-1S isolated from rice stems.</title>
        <authorList>
            <person name="Muangham S."/>
        </authorList>
    </citation>
    <scope>NUCLEOTIDE SEQUENCE [LARGE SCALE GENOMIC DNA]</scope>
    <source>
        <strain evidence="2 3">RS15-1S</strain>
    </source>
</reference>
<keyword evidence="1" id="KW-0812">Transmembrane</keyword>
<evidence type="ECO:0000313" key="2">
    <source>
        <dbReference type="EMBL" id="RPA59422.1"/>
    </source>
</evidence>
<keyword evidence="3" id="KW-1185">Reference proteome</keyword>
<proteinExistence type="predicted"/>
<feature type="transmembrane region" description="Helical" evidence="1">
    <location>
        <begin position="12"/>
        <end position="35"/>
    </location>
</feature>
<evidence type="ECO:0000313" key="3">
    <source>
        <dbReference type="Proteomes" id="UP000267536"/>
    </source>
</evidence>